<dbReference type="SUPFAM" id="SSF48317">
    <property type="entry name" value="Acid phosphatase/Vanadium-dependent haloperoxidase"/>
    <property type="match status" value="1"/>
</dbReference>
<keyword evidence="2" id="KW-0560">Oxidoreductase</keyword>
<proteinExistence type="predicted"/>
<dbReference type="HOGENOM" id="CLU_020920_2_1_1"/>
<dbReference type="InterPro" id="IPR052559">
    <property type="entry name" value="V-haloperoxidase"/>
</dbReference>
<dbReference type="eggNOG" id="ENOG502S3TN">
    <property type="taxonomic scope" value="Eukaryota"/>
</dbReference>
<dbReference type="OMA" id="YWVDQSA"/>
<dbReference type="PANTHER" id="PTHR34599">
    <property type="entry name" value="PEROXIDASE-RELATED"/>
    <property type="match status" value="1"/>
</dbReference>
<dbReference type="PANTHER" id="PTHR34599:SF2">
    <property type="entry name" value="TRAF-TYPE DOMAIN-CONTAINING PROTEIN"/>
    <property type="match status" value="1"/>
</dbReference>
<dbReference type="AlphaFoldDB" id="N1QI09"/>
<feature type="signal peptide" evidence="1">
    <location>
        <begin position="1"/>
        <end position="17"/>
    </location>
</feature>
<keyword evidence="2" id="KW-0575">Peroxidase</keyword>
<dbReference type="Proteomes" id="UP000016931">
    <property type="component" value="Unassembled WGS sequence"/>
</dbReference>
<dbReference type="GeneID" id="27899739"/>
<name>N1QI09_SPHMS</name>
<feature type="chain" id="PRO_5004110353" evidence="1">
    <location>
        <begin position="18"/>
        <end position="415"/>
    </location>
</feature>
<accession>N1QI09</accession>
<dbReference type="GO" id="GO:0004601">
    <property type="term" value="F:peroxidase activity"/>
    <property type="evidence" value="ECO:0007669"/>
    <property type="project" value="UniProtKB-KW"/>
</dbReference>
<organism evidence="2 3">
    <name type="scientific">Sphaerulina musiva (strain SO2202)</name>
    <name type="common">Poplar stem canker fungus</name>
    <name type="synonym">Septoria musiva</name>
    <dbReference type="NCBI Taxonomy" id="692275"/>
    <lineage>
        <taxon>Eukaryota</taxon>
        <taxon>Fungi</taxon>
        <taxon>Dikarya</taxon>
        <taxon>Ascomycota</taxon>
        <taxon>Pezizomycotina</taxon>
        <taxon>Dothideomycetes</taxon>
        <taxon>Dothideomycetidae</taxon>
        <taxon>Mycosphaerellales</taxon>
        <taxon>Mycosphaerellaceae</taxon>
        <taxon>Sphaerulina</taxon>
    </lineage>
</organism>
<keyword evidence="3" id="KW-1185">Reference proteome</keyword>
<sequence length="415" mass="45173">MKVSSLLTFLCTTAAHAQYSGDIVAYWVDQSSALTNNSLIGGLQSPPSGWLNAIVQGAVYVAALESQSEDLAFQQLAVSHAAHNSLNWIFHGTRNFANVYDSMAFIVSRIGINDTCEEYGRAAAIGQAAALRVTNARQGDRLDNFLLYVFGPMEPGVYQRTPGGLSAPDTPQARYLRTFGGIGNVTQFRAPPPPAVDSPEYQGFVEYVKAQGDQNSTVRTPYDTETALFWRESSPIQWNRFAYNVIGDRYAANVLLAAKFAVQLNYALANAAIAGWDAKSFYNGWRPVTAIRRNDTWLPSGDTISKPDWTPLLSPTPNHQEYTSTHACFGGAAAAVIKAWNNGSDTINIHQTTNITGRGVVARPYTSIQQAVKDNGDSRVFGGIHFQFSSDVGSIVGNKVGEATMEAFENGWDEF</sequence>
<gene>
    <name evidence="2" type="ORF">SEPMUDRAFT_134011</name>
</gene>
<dbReference type="RefSeq" id="XP_016760210.1">
    <property type="nucleotide sequence ID" value="XM_016902602.1"/>
</dbReference>
<keyword evidence="1" id="KW-0732">Signal</keyword>
<dbReference type="OrthoDB" id="9997027at2759"/>
<evidence type="ECO:0000313" key="3">
    <source>
        <dbReference type="Proteomes" id="UP000016931"/>
    </source>
</evidence>
<dbReference type="EMBL" id="KB456265">
    <property type="protein sequence ID" value="EMF12089.1"/>
    <property type="molecule type" value="Genomic_DNA"/>
</dbReference>
<protein>
    <submittedName>
        <fullName evidence="2">Acid phosphatase/Vanadium-dependent haloperoxidase</fullName>
    </submittedName>
</protein>
<dbReference type="CDD" id="cd03398">
    <property type="entry name" value="PAP2_haloperoxidase"/>
    <property type="match status" value="1"/>
</dbReference>
<dbReference type="Gene3D" id="1.10.606.20">
    <property type="match status" value="1"/>
</dbReference>
<reference evidence="2 3" key="1">
    <citation type="journal article" date="2012" name="PLoS Pathog.">
        <title>Diverse lifestyles and strategies of plant pathogenesis encoded in the genomes of eighteen Dothideomycetes fungi.</title>
        <authorList>
            <person name="Ohm R.A."/>
            <person name="Feau N."/>
            <person name="Henrissat B."/>
            <person name="Schoch C.L."/>
            <person name="Horwitz B.A."/>
            <person name="Barry K.W."/>
            <person name="Condon B.J."/>
            <person name="Copeland A.C."/>
            <person name="Dhillon B."/>
            <person name="Glaser F."/>
            <person name="Hesse C.N."/>
            <person name="Kosti I."/>
            <person name="LaButti K."/>
            <person name="Lindquist E.A."/>
            <person name="Lucas S."/>
            <person name="Salamov A.A."/>
            <person name="Bradshaw R.E."/>
            <person name="Ciuffetti L."/>
            <person name="Hamelin R.C."/>
            <person name="Kema G.H.J."/>
            <person name="Lawrence C."/>
            <person name="Scott J.A."/>
            <person name="Spatafora J.W."/>
            <person name="Turgeon B.G."/>
            <person name="de Wit P.J.G.M."/>
            <person name="Zhong S."/>
            <person name="Goodwin S.B."/>
            <person name="Grigoriev I.V."/>
        </authorList>
    </citation>
    <scope>NUCLEOTIDE SEQUENCE [LARGE SCALE GENOMIC DNA]</scope>
    <source>
        <strain evidence="2 3">SO2202</strain>
    </source>
</reference>
<evidence type="ECO:0000256" key="1">
    <source>
        <dbReference type="SAM" id="SignalP"/>
    </source>
</evidence>
<dbReference type="InterPro" id="IPR036938">
    <property type="entry name" value="PAP2/HPO_sf"/>
</dbReference>
<evidence type="ECO:0000313" key="2">
    <source>
        <dbReference type="EMBL" id="EMF12089.1"/>
    </source>
</evidence>